<evidence type="ECO:0000313" key="3">
    <source>
        <dbReference type="Proteomes" id="UP001620405"/>
    </source>
</evidence>
<sequence length="208" mass="22091">MKLWFSKATAVAACCVAVGMAHADGGAKQLRPMSLGEVIDSLLAPADPDLTWSMGAGPGSDIKWTSKGVQEEGCGEYSACRIGAARITVDGKELKNLRQTIEPVTWEIYIRSAMPAKFPPQVIELTPKCDTVACAFSVDHELKAAGFKVDKVCENHDTQDAVIGFHISNGNKSAYLAYSTGNGSGGTSNSIELFLENAIVPEGLCHLD</sequence>
<evidence type="ECO:0000256" key="1">
    <source>
        <dbReference type="SAM" id="SignalP"/>
    </source>
</evidence>
<dbReference type="RefSeq" id="WP_284395988.1">
    <property type="nucleotide sequence ID" value="NZ_BSNQ01000003.1"/>
</dbReference>
<feature type="chain" id="PRO_5047149638" evidence="1">
    <location>
        <begin position="24"/>
        <end position="208"/>
    </location>
</feature>
<protein>
    <submittedName>
        <fullName evidence="2">Uncharacterized protein</fullName>
    </submittedName>
</protein>
<accession>A0ABW8IYK1</accession>
<comment type="caution">
    <text evidence="2">The sequence shown here is derived from an EMBL/GenBank/DDBJ whole genome shotgun (WGS) entry which is preliminary data.</text>
</comment>
<evidence type="ECO:0000313" key="2">
    <source>
        <dbReference type="EMBL" id="MFK2875034.1"/>
    </source>
</evidence>
<gene>
    <name evidence="2" type="ORF">ISP13_15945</name>
</gene>
<dbReference type="EMBL" id="JADIKG010000013">
    <property type="protein sequence ID" value="MFK2875034.1"/>
    <property type="molecule type" value="Genomic_DNA"/>
</dbReference>
<dbReference type="Proteomes" id="UP001620405">
    <property type="component" value="Unassembled WGS sequence"/>
</dbReference>
<name>A0ABW8IYK1_9GAMM</name>
<proteinExistence type="predicted"/>
<keyword evidence="3" id="KW-1185">Reference proteome</keyword>
<keyword evidence="1" id="KW-0732">Signal</keyword>
<organism evidence="2 3">
    <name type="scientific">Dyella lipolytica</name>
    <dbReference type="NCBI Taxonomy" id="1867835"/>
    <lineage>
        <taxon>Bacteria</taxon>
        <taxon>Pseudomonadati</taxon>
        <taxon>Pseudomonadota</taxon>
        <taxon>Gammaproteobacteria</taxon>
        <taxon>Lysobacterales</taxon>
        <taxon>Rhodanobacteraceae</taxon>
        <taxon>Dyella</taxon>
    </lineage>
</organism>
<feature type="signal peptide" evidence="1">
    <location>
        <begin position="1"/>
        <end position="23"/>
    </location>
</feature>
<reference evidence="2 3" key="1">
    <citation type="submission" date="2020-10" db="EMBL/GenBank/DDBJ databases">
        <title>Phylogeny of dyella-like bacteria.</title>
        <authorList>
            <person name="Fu J."/>
        </authorList>
    </citation>
    <scope>NUCLEOTIDE SEQUENCE [LARGE SCALE GENOMIC DNA]</scope>
    <source>
        <strain evidence="2 3">DHOB07</strain>
    </source>
</reference>